<dbReference type="AlphaFoldDB" id="H2XRS9"/>
<evidence type="ECO:0008006" key="3">
    <source>
        <dbReference type="Google" id="ProtNLM"/>
    </source>
</evidence>
<dbReference type="GO" id="GO:0006511">
    <property type="term" value="P:ubiquitin-dependent protein catabolic process"/>
    <property type="evidence" value="ECO:0000318"/>
    <property type="project" value="GO_Central"/>
</dbReference>
<dbReference type="FunCoup" id="H2XRS9">
    <property type="interactions" value="190"/>
</dbReference>
<sequence length="350" mass="39544">MQSYFMCFLLITSRLFVISCFRLLMFNMPLIINGIEIKDSDRILDDLQLFVQKYKNVYKDCSSRLKSTPVTLVTRCQCCLYVMQGELATVGGADKSIKCVGTDMATTCHIVVIRCRQTATTSLAHFDGSFLVDGAKEMLKSIENIRTPEGAQGYDLDLHIIGGFDDDRKLSGKLSTDLLRTFQTLSSDRGLKLYLRTFCCSPFNTCVVTKHGVEINSPVIFGVVVTVGDGKIYGADFAEDARGPVRAMRAARGVHGRKQMFNVYDYVKERFIVPPFTYQPLPFIEEWIEQSDSFIKENMSTSPDVEPAFFAPDTRESLRFIATHPNPMHSIFKSNLPLFYKLDGGLWKQE</sequence>
<dbReference type="PANTHER" id="PTHR12498">
    <property type="entry name" value="N-TERMINAL ASPARAGINE AMIDOHYDROLASE"/>
    <property type="match status" value="1"/>
</dbReference>
<dbReference type="OMA" id="WRETFPM"/>
<organism evidence="1 2">
    <name type="scientific">Ciona intestinalis</name>
    <name type="common">Transparent sea squirt</name>
    <name type="synonym">Ascidia intestinalis</name>
    <dbReference type="NCBI Taxonomy" id="7719"/>
    <lineage>
        <taxon>Eukaryota</taxon>
        <taxon>Metazoa</taxon>
        <taxon>Chordata</taxon>
        <taxon>Tunicata</taxon>
        <taxon>Ascidiacea</taxon>
        <taxon>Phlebobranchia</taxon>
        <taxon>Cionidae</taxon>
        <taxon>Ciona</taxon>
    </lineage>
</organism>
<dbReference type="Pfam" id="PF14736">
    <property type="entry name" value="N_Asn_amidohyd"/>
    <property type="match status" value="1"/>
</dbReference>
<evidence type="ECO:0000313" key="1">
    <source>
        <dbReference type="Ensembl" id="ENSCINP00000032363.1"/>
    </source>
</evidence>
<dbReference type="GO" id="GO:0008418">
    <property type="term" value="F:protein-N-terminal asparagine amidohydrolase activity"/>
    <property type="evidence" value="ECO:0000318"/>
    <property type="project" value="GO_Central"/>
</dbReference>
<dbReference type="PANTHER" id="PTHR12498:SF0">
    <property type="entry name" value="PROTEIN N-TERMINAL ASPARAGINE AMIDOHYDROLASE"/>
    <property type="match status" value="1"/>
</dbReference>
<protein>
    <recommendedName>
        <fullName evidence="3">Protein N-terminal asparagine amidohydrolase</fullName>
    </recommendedName>
</protein>
<name>H2XRS9_CIOIN</name>
<reference evidence="1" key="3">
    <citation type="submission" date="2025-09" db="UniProtKB">
        <authorList>
            <consortium name="Ensembl"/>
        </authorList>
    </citation>
    <scope>IDENTIFICATION</scope>
</reference>
<dbReference type="STRING" id="7719.ENSCINP00000032363"/>
<dbReference type="GeneTree" id="ENSGT00390000016730"/>
<reference evidence="1" key="2">
    <citation type="submission" date="2025-08" db="UniProtKB">
        <authorList>
            <consortium name="Ensembl"/>
        </authorList>
    </citation>
    <scope>IDENTIFICATION</scope>
</reference>
<evidence type="ECO:0000313" key="2">
    <source>
        <dbReference type="Proteomes" id="UP000008144"/>
    </source>
</evidence>
<dbReference type="HOGENOM" id="CLU_077981_1_0_1"/>
<keyword evidence="2" id="KW-1185">Reference proteome</keyword>
<dbReference type="Proteomes" id="UP000008144">
    <property type="component" value="Unassembled WGS sequence"/>
</dbReference>
<proteinExistence type="predicted"/>
<reference evidence="2" key="1">
    <citation type="journal article" date="2002" name="Science">
        <title>The draft genome of Ciona intestinalis: insights into chordate and vertebrate origins.</title>
        <authorList>
            <person name="Dehal P."/>
            <person name="Satou Y."/>
            <person name="Campbell R.K."/>
            <person name="Chapman J."/>
            <person name="Degnan B."/>
            <person name="De Tomaso A."/>
            <person name="Davidson B."/>
            <person name="Di Gregorio A."/>
            <person name="Gelpke M."/>
            <person name="Goodstein D.M."/>
            <person name="Harafuji N."/>
            <person name="Hastings K.E."/>
            <person name="Ho I."/>
            <person name="Hotta K."/>
            <person name="Huang W."/>
            <person name="Kawashima T."/>
            <person name="Lemaire P."/>
            <person name="Martinez D."/>
            <person name="Meinertzhagen I.A."/>
            <person name="Necula S."/>
            <person name="Nonaka M."/>
            <person name="Putnam N."/>
            <person name="Rash S."/>
            <person name="Saiga H."/>
            <person name="Satake M."/>
            <person name="Terry A."/>
            <person name="Yamada L."/>
            <person name="Wang H.G."/>
            <person name="Awazu S."/>
            <person name="Azumi K."/>
            <person name="Boore J."/>
            <person name="Branno M."/>
            <person name="Chin-Bow S."/>
            <person name="DeSantis R."/>
            <person name="Doyle S."/>
            <person name="Francino P."/>
            <person name="Keys D.N."/>
            <person name="Haga S."/>
            <person name="Hayashi H."/>
            <person name="Hino K."/>
            <person name="Imai K.S."/>
            <person name="Inaba K."/>
            <person name="Kano S."/>
            <person name="Kobayashi K."/>
            <person name="Kobayashi M."/>
            <person name="Lee B.I."/>
            <person name="Makabe K.W."/>
            <person name="Manohar C."/>
            <person name="Matassi G."/>
            <person name="Medina M."/>
            <person name="Mochizuki Y."/>
            <person name="Mount S."/>
            <person name="Morishita T."/>
            <person name="Miura S."/>
            <person name="Nakayama A."/>
            <person name="Nishizaka S."/>
            <person name="Nomoto H."/>
            <person name="Ohta F."/>
            <person name="Oishi K."/>
            <person name="Rigoutsos I."/>
            <person name="Sano M."/>
            <person name="Sasaki A."/>
            <person name="Sasakura Y."/>
            <person name="Shoguchi E."/>
            <person name="Shin-i T."/>
            <person name="Spagnuolo A."/>
            <person name="Stainier D."/>
            <person name="Suzuki M.M."/>
            <person name="Tassy O."/>
            <person name="Takatori N."/>
            <person name="Tokuoka M."/>
            <person name="Yagi K."/>
            <person name="Yoshizaki F."/>
            <person name="Wada S."/>
            <person name="Zhang C."/>
            <person name="Hyatt P.D."/>
            <person name="Larimer F."/>
            <person name="Detter C."/>
            <person name="Doggett N."/>
            <person name="Glavina T."/>
            <person name="Hawkins T."/>
            <person name="Richardson P."/>
            <person name="Lucas S."/>
            <person name="Kohara Y."/>
            <person name="Levine M."/>
            <person name="Satoh N."/>
            <person name="Rokhsar D.S."/>
        </authorList>
    </citation>
    <scope>NUCLEOTIDE SEQUENCE [LARGE SCALE GENOMIC DNA]</scope>
</reference>
<accession>H2XRS9</accession>
<dbReference type="InParanoid" id="H2XRS9"/>
<dbReference type="GO" id="GO:0005634">
    <property type="term" value="C:nucleus"/>
    <property type="evidence" value="ECO:0000318"/>
    <property type="project" value="GO_Central"/>
</dbReference>
<dbReference type="Ensembl" id="ENSCINT00000032777.1">
    <property type="protein sequence ID" value="ENSCINP00000032363.1"/>
    <property type="gene ID" value="ENSCING00000018097.1"/>
</dbReference>
<dbReference type="InterPro" id="IPR026750">
    <property type="entry name" value="NTAN1"/>
</dbReference>